<proteinExistence type="predicted"/>
<dbReference type="InterPro" id="IPR012657">
    <property type="entry name" value="23S_rRNA-intervening_sequence"/>
</dbReference>
<dbReference type="EMBL" id="NWGY01000013">
    <property type="protein sequence ID" value="MDV3665150.1"/>
    <property type="molecule type" value="Genomic_DNA"/>
</dbReference>
<evidence type="ECO:0000313" key="3">
    <source>
        <dbReference type="Proteomes" id="UP000190848"/>
    </source>
</evidence>
<accession>A0AAE4P2W6</accession>
<protein>
    <submittedName>
        <fullName evidence="2">Four helix bundle protein</fullName>
    </submittedName>
</protein>
<dbReference type="SUPFAM" id="SSF158446">
    <property type="entry name" value="IVS-encoded protein-like"/>
    <property type="match status" value="1"/>
</dbReference>
<dbReference type="Proteomes" id="UP001189000">
    <property type="component" value="Unassembled WGS sequence"/>
</dbReference>
<dbReference type="Gene3D" id="1.20.1440.60">
    <property type="entry name" value="23S rRNA-intervening sequence"/>
    <property type="match status" value="1"/>
</dbReference>
<reference evidence="2" key="2">
    <citation type="submission" date="2023-02" db="EMBL/GenBank/DDBJ databases">
        <title>Elizabethkingia anophelis draft genomes.</title>
        <authorList>
            <person name="Nicholson A.C."/>
            <person name="Whitney A.M."/>
            <person name="Humrighouse B.W."/>
            <person name="Villarma A."/>
            <person name="Bell M."/>
            <person name="Mcquiston J."/>
        </authorList>
    </citation>
    <scope>NUCLEOTIDE SEQUENCE</scope>
    <source>
        <strain evidence="2">B4955</strain>
    </source>
</reference>
<reference evidence="1 3" key="1">
    <citation type="submission" date="2016-07" db="EMBL/GenBank/DDBJ databases">
        <title>Revisiting the taxonomy of the Elizabethkingia Genus using Whole-Genome Sequencing, Optical Mapping, and MALDI-TOF, along with proposal of three novel Elizabethkingia species: Elizabethkingia bruuniana sp. nov., Elizabethkingia ursingii sp. nov., and Elizabethkingia occulta sp. nov.</title>
        <authorList>
            <person name="Nicholson A.C."/>
        </authorList>
    </citation>
    <scope>NUCLEOTIDE SEQUENCE [LARGE SCALE GENOMIC DNA]</scope>
    <source>
        <strain evidence="1 3">F3201</strain>
    </source>
</reference>
<dbReference type="Proteomes" id="UP000190848">
    <property type="component" value="Chromosome"/>
</dbReference>
<dbReference type="RefSeq" id="WP_034846329.1">
    <property type="nucleotide sequence ID" value="NZ_BQKS01000004.1"/>
</dbReference>
<dbReference type="InterPro" id="IPR036583">
    <property type="entry name" value="23S_rRNA_IVS_sf"/>
</dbReference>
<evidence type="ECO:0000313" key="4">
    <source>
        <dbReference type="Proteomes" id="UP001189000"/>
    </source>
</evidence>
<dbReference type="PANTHER" id="PTHR38471:SF2">
    <property type="entry name" value="FOUR HELIX BUNDLE PROTEIN"/>
    <property type="match status" value="1"/>
</dbReference>
<organism evidence="2 4">
    <name type="scientific">Elizabethkingia anophelis</name>
    <dbReference type="NCBI Taxonomy" id="1117645"/>
    <lineage>
        <taxon>Bacteria</taxon>
        <taxon>Pseudomonadati</taxon>
        <taxon>Bacteroidota</taxon>
        <taxon>Flavobacteriia</taxon>
        <taxon>Flavobacteriales</taxon>
        <taxon>Weeksellaceae</taxon>
        <taxon>Elizabethkingia</taxon>
    </lineage>
</organism>
<dbReference type="NCBIfam" id="TIGR02436">
    <property type="entry name" value="four helix bundle protein"/>
    <property type="match status" value="1"/>
</dbReference>
<dbReference type="EMBL" id="CP016374">
    <property type="protein sequence ID" value="AQX03048.1"/>
    <property type="molecule type" value="Genomic_DNA"/>
</dbReference>
<evidence type="ECO:0000313" key="2">
    <source>
        <dbReference type="EMBL" id="MDV3665150.1"/>
    </source>
</evidence>
<dbReference type="PANTHER" id="PTHR38471">
    <property type="entry name" value="FOUR HELIX BUNDLE PROTEIN"/>
    <property type="match status" value="1"/>
</dbReference>
<gene>
    <name evidence="1" type="ORF">BBD32_17080</name>
    <name evidence="2" type="ORF">CMU51_13910</name>
</gene>
<name>A0AAE4P2W6_9FLAO</name>
<dbReference type="PIRSF" id="PIRSF035652">
    <property type="entry name" value="CHP02436"/>
    <property type="match status" value="1"/>
</dbReference>
<evidence type="ECO:0000313" key="1">
    <source>
        <dbReference type="EMBL" id="AQX03048.1"/>
    </source>
</evidence>
<dbReference type="AlphaFoldDB" id="A0AAE4P2W6"/>
<sequence length="122" mass="14178">MLMKEDNIIKQKSFDFAVRVIKLYQYLSNDKKEFILSKQILRSGTSVGAMIRESEHAQSKSDFIHKLSIAQKEINETIYWLELFQATDYLSAQEFESINEDAVEIIKLITSIIKTTKNNINN</sequence>
<dbReference type="Pfam" id="PF05635">
    <property type="entry name" value="23S_rRNA_IVP"/>
    <property type="match status" value="1"/>
</dbReference>